<dbReference type="AlphaFoldDB" id="A0A8H7T2F5"/>
<organism evidence="3 4">
    <name type="scientific">Cadophora malorum</name>
    <dbReference type="NCBI Taxonomy" id="108018"/>
    <lineage>
        <taxon>Eukaryota</taxon>
        <taxon>Fungi</taxon>
        <taxon>Dikarya</taxon>
        <taxon>Ascomycota</taxon>
        <taxon>Pezizomycotina</taxon>
        <taxon>Leotiomycetes</taxon>
        <taxon>Helotiales</taxon>
        <taxon>Ploettnerulaceae</taxon>
        <taxon>Cadophora</taxon>
    </lineage>
</organism>
<name>A0A8H7T2F5_9HELO</name>
<proteinExistence type="predicted"/>
<evidence type="ECO:0000313" key="4">
    <source>
        <dbReference type="Proteomes" id="UP000664132"/>
    </source>
</evidence>
<evidence type="ECO:0000256" key="2">
    <source>
        <dbReference type="SAM" id="SignalP"/>
    </source>
</evidence>
<feature type="chain" id="PRO_5034471197" evidence="2">
    <location>
        <begin position="18"/>
        <end position="320"/>
    </location>
</feature>
<dbReference type="OrthoDB" id="4331875at2759"/>
<keyword evidence="4" id="KW-1185">Reference proteome</keyword>
<comment type="caution">
    <text evidence="3">The sequence shown here is derived from an EMBL/GenBank/DDBJ whole genome shotgun (WGS) entry which is preliminary data.</text>
</comment>
<dbReference type="Proteomes" id="UP000664132">
    <property type="component" value="Unassembled WGS sequence"/>
</dbReference>
<accession>A0A8H7T2F5</accession>
<keyword evidence="2" id="KW-0732">Signal</keyword>
<protein>
    <submittedName>
        <fullName evidence="3">Uncharacterized protein</fullName>
    </submittedName>
</protein>
<dbReference type="EMBL" id="JAFJYH010000503">
    <property type="protein sequence ID" value="KAG4411230.1"/>
    <property type="molecule type" value="Genomic_DNA"/>
</dbReference>
<feature type="region of interest" description="Disordered" evidence="1">
    <location>
        <begin position="249"/>
        <end position="268"/>
    </location>
</feature>
<feature type="signal peptide" evidence="2">
    <location>
        <begin position="1"/>
        <end position="17"/>
    </location>
</feature>
<reference evidence="3" key="1">
    <citation type="submission" date="2021-02" db="EMBL/GenBank/DDBJ databases">
        <title>Genome sequence Cadophora malorum strain M34.</title>
        <authorList>
            <person name="Stefanovic E."/>
            <person name="Vu D."/>
            <person name="Scully C."/>
            <person name="Dijksterhuis J."/>
            <person name="Roader J."/>
            <person name="Houbraken J."/>
        </authorList>
    </citation>
    <scope>NUCLEOTIDE SEQUENCE</scope>
    <source>
        <strain evidence="3">M34</strain>
    </source>
</reference>
<sequence>MAVKILCVGLMATSAIALIHTGGLYRRELDEETDLYLQEMCLPTVAEYAYNVDSTVDNLIPSLHNSPFPCEQQVYILNTCVANDTTSIDYLAEQQCICGSNFRETIQGCGACYSAHGLTSETENTNELVSSIWTAECSARPTQAFQEILYSVAYRIASTASTPQSETTTTLENDQFPSQTAVSNYWTGLPSPSLGSITGSATARATVYSGNDDDDFGDDFDDDDVYVTLRSTSTSRRANFSYTSPTSATLTASTSTQSSNLDTSSRLTTSAPTTSAAVTAISQTATTVSTSTNGVGMEMGLAWNSGVVLVVVNVAVVALL</sequence>
<evidence type="ECO:0000256" key="1">
    <source>
        <dbReference type="SAM" id="MobiDB-lite"/>
    </source>
</evidence>
<gene>
    <name evidence="3" type="ORF">IFR04_015637</name>
</gene>
<evidence type="ECO:0000313" key="3">
    <source>
        <dbReference type="EMBL" id="KAG4411230.1"/>
    </source>
</evidence>